<comment type="caution">
    <text evidence="2">The sequence shown here is derived from an EMBL/GenBank/DDBJ whole genome shotgun (WGS) entry which is preliminary data.</text>
</comment>
<feature type="region of interest" description="Disordered" evidence="1">
    <location>
        <begin position="46"/>
        <end position="68"/>
    </location>
</feature>
<feature type="region of interest" description="Disordered" evidence="1">
    <location>
        <begin position="87"/>
        <end position="120"/>
    </location>
</feature>
<protein>
    <submittedName>
        <fullName evidence="2">Potassium voltage gated channel protein Shaw</fullName>
    </submittedName>
</protein>
<evidence type="ECO:0000313" key="3">
    <source>
        <dbReference type="Proteomes" id="UP000325081"/>
    </source>
</evidence>
<feature type="compositionally biased region" description="Basic and acidic residues" evidence="1">
    <location>
        <begin position="90"/>
        <end position="100"/>
    </location>
</feature>
<sequence>MTRGVNGKTIPFLDLIGLCASFVVPSSRSPSVSPAACFLDTIRNGDGEKNNIESRETKKGTKTNPIPALVSGNEIYKTRRSKVLKQESITSRKCESSEKDHHKKNKRATDISYHFRSTYR</sequence>
<name>A0A5A7PTJ9_STRAF</name>
<keyword evidence="3" id="KW-1185">Reference proteome</keyword>
<evidence type="ECO:0000313" key="2">
    <source>
        <dbReference type="EMBL" id="GER36149.1"/>
    </source>
</evidence>
<reference evidence="3" key="1">
    <citation type="journal article" date="2019" name="Curr. Biol.">
        <title>Genome Sequence of Striga asiatica Provides Insight into the Evolution of Plant Parasitism.</title>
        <authorList>
            <person name="Yoshida S."/>
            <person name="Kim S."/>
            <person name="Wafula E.K."/>
            <person name="Tanskanen J."/>
            <person name="Kim Y.M."/>
            <person name="Honaas L."/>
            <person name="Yang Z."/>
            <person name="Spallek T."/>
            <person name="Conn C.E."/>
            <person name="Ichihashi Y."/>
            <person name="Cheong K."/>
            <person name="Cui S."/>
            <person name="Der J.P."/>
            <person name="Gundlach H."/>
            <person name="Jiao Y."/>
            <person name="Hori C."/>
            <person name="Ishida J.K."/>
            <person name="Kasahara H."/>
            <person name="Kiba T."/>
            <person name="Kim M.S."/>
            <person name="Koo N."/>
            <person name="Laohavisit A."/>
            <person name="Lee Y.H."/>
            <person name="Lumba S."/>
            <person name="McCourt P."/>
            <person name="Mortimer J.C."/>
            <person name="Mutuku J.M."/>
            <person name="Nomura T."/>
            <person name="Sasaki-Sekimoto Y."/>
            <person name="Seto Y."/>
            <person name="Wang Y."/>
            <person name="Wakatake T."/>
            <person name="Sakakibara H."/>
            <person name="Demura T."/>
            <person name="Yamaguchi S."/>
            <person name="Yoneyama K."/>
            <person name="Manabe R.I."/>
            <person name="Nelson D.C."/>
            <person name="Schulman A.H."/>
            <person name="Timko M.P."/>
            <person name="dePamphilis C.W."/>
            <person name="Choi D."/>
            <person name="Shirasu K."/>
        </authorList>
    </citation>
    <scope>NUCLEOTIDE SEQUENCE [LARGE SCALE GENOMIC DNA]</scope>
    <source>
        <strain evidence="3">cv. UVA1</strain>
    </source>
</reference>
<proteinExistence type="predicted"/>
<evidence type="ECO:0000256" key="1">
    <source>
        <dbReference type="SAM" id="MobiDB-lite"/>
    </source>
</evidence>
<organism evidence="2 3">
    <name type="scientific">Striga asiatica</name>
    <name type="common">Asiatic witchweed</name>
    <name type="synonym">Buchnera asiatica</name>
    <dbReference type="NCBI Taxonomy" id="4170"/>
    <lineage>
        <taxon>Eukaryota</taxon>
        <taxon>Viridiplantae</taxon>
        <taxon>Streptophyta</taxon>
        <taxon>Embryophyta</taxon>
        <taxon>Tracheophyta</taxon>
        <taxon>Spermatophyta</taxon>
        <taxon>Magnoliopsida</taxon>
        <taxon>eudicotyledons</taxon>
        <taxon>Gunneridae</taxon>
        <taxon>Pentapetalae</taxon>
        <taxon>asterids</taxon>
        <taxon>lamiids</taxon>
        <taxon>Lamiales</taxon>
        <taxon>Orobanchaceae</taxon>
        <taxon>Buchnereae</taxon>
        <taxon>Striga</taxon>
    </lineage>
</organism>
<dbReference type="EMBL" id="BKCP01005072">
    <property type="protein sequence ID" value="GER36149.1"/>
    <property type="molecule type" value="Genomic_DNA"/>
</dbReference>
<gene>
    <name evidence="2" type="ORF">STAS_12476</name>
</gene>
<accession>A0A5A7PTJ9</accession>
<dbReference type="Proteomes" id="UP000325081">
    <property type="component" value="Unassembled WGS sequence"/>
</dbReference>
<feature type="compositionally biased region" description="Basic and acidic residues" evidence="1">
    <location>
        <begin position="46"/>
        <end position="59"/>
    </location>
</feature>
<dbReference type="AlphaFoldDB" id="A0A5A7PTJ9"/>